<sequence>MPAENRVFRLTCSAMSSSLVKGGRRTRLSGEQRVVEPEQLLRPKPKGRSSSAELVAGAATGLPDLGDPLVPPPLANSPEPLIGVAKAVTGVLFAMTSFGVGRFSNCGGGDETDGDGSVLAVGVRQAANGVVLRCLKWCASSRWRWCSSGRWYVVGDKRLTTDNG</sequence>
<accession>A0A5A7QV66</accession>
<proteinExistence type="predicted"/>
<dbReference type="EMBL" id="BKCP01008070">
    <property type="protein sequence ID" value="GER47791.1"/>
    <property type="molecule type" value="Genomic_DNA"/>
</dbReference>
<keyword evidence="2" id="KW-1185">Reference proteome</keyword>
<protein>
    <submittedName>
        <fullName evidence="1">tRNA uridine 5-carboxymethylaminomethyl modification enzyme MnmG</fullName>
    </submittedName>
</protein>
<reference evidence="2" key="1">
    <citation type="journal article" date="2019" name="Curr. Biol.">
        <title>Genome Sequence of Striga asiatica Provides Insight into the Evolution of Plant Parasitism.</title>
        <authorList>
            <person name="Yoshida S."/>
            <person name="Kim S."/>
            <person name="Wafula E.K."/>
            <person name="Tanskanen J."/>
            <person name="Kim Y.M."/>
            <person name="Honaas L."/>
            <person name="Yang Z."/>
            <person name="Spallek T."/>
            <person name="Conn C.E."/>
            <person name="Ichihashi Y."/>
            <person name="Cheong K."/>
            <person name="Cui S."/>
            <person name="Der J.P."/>
            <person name="Gundlach H."/>
            <person name="Jiao Y."/>
            <person name="Hori C."/>
            <person name="Ishida J.K."/>
            <person name="Kasahara H."/>
            <person name="Kiba T."/>
            <person name="Kim M.S."/>
            <person name="Koo N."/>
            <person name="Laohavisit A."/>
            <person name="Lee Y.H."/>
            <person name="Lumba S."/>
            <person name="McCourt P."/>
            <person name="Mortimer J.C."/>
            <person name="Mutuku J.M."/>
            <person name="Nomura T."/>
            <person name="Sasaki-Sekimoto Y."/>
            <person name="Seto Y."/>
            <person name="Wang Y."/>
            <person name="Wakatake T."/>
            <person name="Sakakibara H."/>
            <person name="Demura T."/>
            <person name="Yamaguchi S."/>
            <person name="Yoneyama K."/>
            <person name="Manabe R.I."/>
            <person name="Nelson D.C."/>
            <person name="Schulman A.H."/>
            <person name="Timko M.P."/>
            <person name="dePamphilis C.W."/>
            <person name="Choi D."/>
            <person name="Shirasu K."/>
        </authorList>
    </citation>
    <scope>NUCLEOTIDE SEQUENCE [LARGE SCALE GENOMIC DNA]</scope>
    <source>
        <strain evidence="2">cv. UVA1</strain>
    </source>
</reference>
<evidence type="ECO:0000313" key="1">
    <source>
        <dbReference type="EMBL" id="GER47791.1"/>
    </source>
</evidence>
<gene>
    <name evidence="1" type="ORF">STAS_24922</name>
</gene>
<comment type="caution">
    <text evidence="1">The sequence shown here is derived from an EMBL/GenBank/DDBJ whole genome shotgun (WGS) entry which is preliminary data.</text>
</comment>
<evidence type="ECO:0000313" key="2">
    <source>
        <dbReference type="Proteomes" id="UP000325081"/>
    </source>
</evidence>
<dbReference type="Proteomes" id="UP000325081">
    <property type="component" value="Unassembled WGS sequence"/>
</dbReference>
<name>A0A5A7QV66_STRAF</name>
<organism evidence="1 2">
    <name type="scientific">Striga asiatica</name>
    <name type="common">Asiatic witchweed</name>
    <name type="synonym">Buchnera asiatica</name>
    <dbReference type="NCBI Taxonomy" id="4170"/>
    <lineage>
        <taxon>Eukaryota</taxon>
        <taxon>Viridiplantae</taxon>
        <taxon>Streptophyta</taxon>
        <taxon>Embryophyta</taxon>
        <taxon>Tracheophyta</taxon>
        <taxon>Spermatophyta</taxon>
        <taxon>Magnoliopsida</taxon>
        <taxon>eudicotyledons</taxon>
        <taxon>Gunneridae</taxon>
        <taxon>Pentapetalae</taxon>
        <taxon>asterids</taxon>
        <taxon>lamiids</taxon>
        <taxon>Lamiales</taxon>
        <taxon>Orobanchaceae</taxon>
        <taxon>Buchnereae</taxon>
        <taxon>Striga</taxon>
    </lineage>
</organism>
<dbReference type="AlphaFoldDB" id="A0A5A7QV66"/>